<dbReference type="AlphaFoldDB" id="A0A0K8T332"/>
<keyword evidence="1" id="KW-0732">Signal</keyword>
<feature type="chain" id="PRO_5005519781" evidence="1">
    <location>
        <begin position="20"/>
        <end position="233"/>
    </location>
</feature>
<dbReference type="EMBL" id="GBRD01006015">
    <property type="protein sequence ID" value="JAG59806.1"/>
    <property type="molecule type" value="Transcribed_RNA"/>
</dbReference>
<evidence type="ECO:0000256" key="1">
    <source>
        <dbReference type="SAM" id="SignalP"/>
    </source>
</evidence>
<accession>A0A0K8T332</accession>
<sequence length="233" mass="26015">MLSIRSVVILLCITAAIFADDACLNQCELDEKVDATISQAKKGLAGQGVVTLTTIHANVECNWEKDLVQFGFCWLFMFIDSQFEISGGSLKPVNGLRRESDSVVCGEDLYNLPGEYWTSITYATLTDDQWTLTSDHIKATFLFFDIEGTLTCSFIPYIDVYVHQNTTFCSTEVRSRGRPYCDFTPSNLAGNLLSGWFHTYLGMSTLIPALNLTDQPGLHSMLNEHFAKVFCLV</sequence>
<name>A0A0K8T332_LYGHE</name>
<protein>
    <submittedName>
        <fullName evidence="2">Uncharacterized protein</fullName>
    </submittedName>
</protein>
<proteinExistence type="predicted"/>
<organism evidence="2">
    <name type="scientific">Lygus hesperus</name>
    <name type="common">Western plant bug</name>
    <dbReference type="NCBI Taxonomy" id="30085"/>
    <lineage>
        <taxon>Eukaryota</taxon>
        <taxon>Metazoa</taxon>
        <taxon>Ecdysozoa</taxon>
        <taxon>Arthropoda</taxon>
        <taxon>Hexapoda</taxon>
        <taxon>Insecta</taxon>
        <taxon>Pterygota</taxon>
        <taxon>Neoptera</taxon>
        <taxon>Paraneoptera</taxon>
        <taxon>Hemiptera</taxon>
        <taxon>Heteroptera</taxon>
        <taxon>Panheteroptera</taxon>
        <taxon>Cimicomorpha</taxon>
        <taxon>Miridae</taxon>
        <taxon>Mirini</taxon>
        <taxon>Lygus</taxon>
    </lineage>
</organism>
<evidence type="ECO:0000313" key="2">
    <source>
        <dbReference type="EMBL" id="JAG59806.1"/>
    </source>
</evidence>
<reference evidence="2" key="1">
    <citation type="submission" date="2014-09" db="EMBL/GenBank/DDBJ databases">
        <authorList>
            <person name="Magalhaes I.L.F."/>
            <person name="Oliveira U."/>
            <person name="Santos F.R."/>
            <person name="Vidigal T.H.D.A."/>
            <person name="Brescovit A.D."/>
            <person name="Santos A.J."/>
        </authorList>
    </citation>
    <scope>NUCLEOTIDE SEQUENCE</scope>
</reference>
<feature type="signal peptide" evidence="1">
    <location>
        <begin position="1"/>
        <end position="19"/>
    </location>
</feature>